<evidence type="ECO:0000256" key="1">
    <source>
        <dbReference type="ARBA" id="ARBA00010701"/>
    </source>
</evidence>
<dbReference type="AlphaFoldDB" id="A0A8D2J5G0"/>
<reference evidence="9" key="2">
    <citation type="submission" date="2025-09" db="UniProtKB">
        <authorList>
            <consortium name="Ensembl"/>
        </authorList>
    </citation>
    <scope>IDENTIFICATION</scope>
</reference>
<keyword evidence="5" id="KW-0325">Glycoprotein</keyword>
<dbReference type="Ensembl" id="ENSVKKT00000006947.1">
    <property type="protein sequence ID" value="ENSVKKP00000006769.1"/>
    <property type="gene ID" value="ENSVKKG00000004781.1"/>
</dbReference>
<dbReference type="Gene3D" id="3.40.50.1820">
    <property type="entry name" value="alpha/beta hydrolase"/>
    <property type="match status" value="1"/>
</dbReference>
<feature type="active site" description="Nucleophile" evidence="7">
    <location>
        <position position="161"/>
    </location>
</feature>
<feature type="active site" description="Charge relay system" evidence="7">
    <location>
        <position position="328"/>
    </location>
</feature>
<keyword evidence="4" id="KW-0443">Lipid metabolism</keyword>
<dbReference type="FunFam" id="3.40.50.1820:FF:000012">
    <property type="entry name" value="Lipase"/>
    <property type="match status" value="1"/>
</dbReference>
<name>A0A8D2J5G0_VARKO</name>
<dbReference type="Pfam" id="PF00561">
    <property type="entry name" value="Abhydrolase_1"/>
    <property type="match status" value="1"/>
</dbReference>
<keyword evidence="3 6" id="KW-0442">Lipid degradation</keyword>
<evidence type="ECO:0000256" key="3">
    <source>
        <dbReference type="ARBA" id="ARBA00022963"/>
    </source>
</evidence>
<dbReference type="Proteomes" id="UP000694545">
    <property type="component" value="Unplaced"/>
</dbReference>
<dbReference type="PIRSF" id="PIRSF000862">
    <property type="entry name" value="Steryl_ester_lip"/>
    <property type="match status" value="1"/>
</dbReference>
<keyword evidence="2" id="KW-0732">Signal</keyword>
<dbReference type="PANTHER" id="PTHR11005">
    <property type="entry name" value="LYSOSOMAL ACID LIPASE-RELATED"/>
    <property type="match status" value="1"/>
</dbReference>
<dbReference type="SUPFAM" id="SSF53474">
    <property type="entry name" value="alpha/beta-Hydrolases"/>
    <property type="match status" value="1"/>
</dbReference>
<dbReference type="InterPro" id="IPR025483">
    <property type="entry name" value="Lipase_euk"/>
</dbReference>
<feature type="active site" description="Charge relay system" evidence="7">
    <location>
        <position position="357"/>
    </location>
</feature>
<comment type="similarity">
    <text evidence="1 6">Belongs to the AB hydrolase superfamily. Lipase family.</text>
</comment>
<dbReference type="InterPro" id="IPR000073">
    <property type="entry name" value="AB_hydrolase_1"/>
</dbReference>
<reference evidence="9" key="1">
    <citation type="submission" date="2025-08" db="UniProtKB">
        <authorList>
            <consortium name="Ensembl"/>
        </authorList>
    </citation>
    <scope>IDENTIFICATION</scope>
</reference>
<proteinExistence type="inferred from homology"/>
<keyword evidence="6" id="KW-0378">Hydrolase</keyword>
<evidence type="ECO:0000256" key="7">
    <source>
        <dbReference type="PIRSR" id="PIRSR000862-1"/>
    </source>
</evidence>
<evidence type="ECO:0000259" key="8">
    <source>
        <dbReference type="Pfam" id="PF00561"/>
    </source>
</evidence>
<evidence type="ECO:0000256" key="4">
    <source>
        <dbReference type="ARBA" id="ARBA00023098"/>
    </source>
</evidence>
<dbReference type="GO" id="GO:0016788">
    <property type="term" value="F:hydrolase activity, acting on ester bonds"/>
    <property type="evidence" value="ECO:0007669"/>
    <property type="project" value="InterPro"/>
</dbReference>
<feature type="domain" description="AB hydrolase-1" evidence="8">
    <location>
        <begin position="67"/>
        <end position="363"/>
    </location>
</feature>
<evidence type="ECO:0000313" key="10">
    <source>
        <dbReference type="Proteomes" id="UP000694545"/>
    </source>
</evidence>
<evidence type="ECO:0000313" key="9">
    <source>
        <dbReference type="Ensembl" id="ENSVKKP00000006769.1"/>
    </source>
</evidence>
<evidence type="ECO:0000256" key="5">
    <source>
        <dbReference type="ARBA" id="ARBA00023180"/>
    </source>
</evidence>
<protein>
    <recommendedName>
        <fullName evidence="6">Lipase</fullName>
    </recommendedName>
</protein>
<sequence length="401" mass="45819">RALLGSVICSHISKEAVIRASGLDDEIIHYWGYPHEEYDILTDDGYYLKANRIPYGIHSPRKSGPIPVVLLVPGLVAEGRSWIANLPNNSLGFFLADAGYDVWIINNRGTTWSRRHQNFTIDQQEFWNFTFHEMGIYDIPAAINFILQKTQQDGLYYLGHSQGGAIGFIAFSELPQLTEKVKLFMSLAPAYTLAGLKGPMKMVLSLSDGLKKKIWGTKEFQFFSKRMKTISTQLCSYPGIDELCLQLIYLCAGFNDGNLNVSRVDTYLGIYPDFSSVKTIVHWSQVMFNAFFSSVFQRTIHNICSFNPPFYKIEDMMVPTAIWSGGTDIVTTAKDADQLRLRISNLVFNKTIPEWNHADFIWDTEAPKYLFPEVLNLMQMYQYNIPYQSGHFFSFSERKCL</sequence>
<keyword evidence="10" id="KW-1185">Reference proteome</keyword>
<accession>A0A8D2J5G0</accession>
<dbReference type="GO" id="GO:0016042">
    <property type="term" value="P:lipid catabolic process"/>
    <property type="evidence" value="ECO:0007669"/>
    <property type="project" value="UniProtKB-KW"/>
</dbReference>
<evidence type="ECO:0000256" key="2">
    <source>
        <dbReference type="ARBA" id="ARBA00022729"/>
    </source>
</evidence>
<organism evidence="9 10">
    <name type="scientific">Varanus komodoensis</name>
    <name type="common">Komodo dragon</name>
    <dbReference type="NCBI Taxonomy" id="61221"/>
    <lineage>
        <taxon>Eukaryota</taxon>
        <taxon>Metazoa</taxon>
        <taxon>Chordata</taxon>
        <taxon>Craniata</taxon>
        <taxon>Vertebrata</taxon>
        <taxon>Euteleostomi</taxon>
        <taxon>Lepidosauria</taxon>
        <taxon>Squamata</taxon>
        <taxon>Bifurcata</taxon>
        <taxon>Unidentata</taxon>
        <taxon>Episquamata</taxon>
        <taxon>Toxicofera</taxon>
        <taxon>Anguimorpha</taxon>
        <taxon>Paleoanguimorpha</taxon>
        <taxon>Varanoidea</taxon>
        <taxon>Varanidae</taxon>
        <taxon>Varanus</taxon>
    </lineage>
</organism>
<dbReference type="InterPro" id="IPR029058">
    <property type="entry name" value="AB_hydrolase_fold"/>
</dbReference>
<evidence type="ECO:0000256" key="6">
    <source>
        <dbReference type="PIRNR" id="PIRNR000862"/>
    </source>
</evidence>
<dbReference type="OMA" id="AYKKFNH"/>